<protein>
    <submittedName>
        <fullName evidence="2">Uncharacterized protein</fullName>
    </submittedName>
</protein>
<evidence type="ECO:0000313" key="3">
    <source>
        <dbReference type="Proteomes" id="UP000054805"/>
    </source>
</evidence>
<dbReference type="AlphaFoldDB" id="A0A0V1HEC7"/>
<name>A0A0V1HEC7_TRIPS</name>
<reference evidence="2 3" key="1">
    <citation type="submission" date="2015-01" db="EMBL/GenBank/DDBJ databases">
        <title>Evolution of Trichinella species and genotypes.</title>
        <authorList>
            <person name="Korhonen P.K."/>
            <person name="Edoardo P."/>
            <person name="Giuseppe L.R."/>
            <person name="Gasser R.B."/>
        </authorList>
    </citation>
    <scope>NUCLEOTIDE SEQUENCE [LARGE SCALE GENOMIC DNA]</scope>
    <source>
        <strain evidence="2">ISS588</strain>
    </source>
</reference>
<feature type="region of interest" description="Disordered" evidence="1">
    <location>
        <begin position="77"/>
        <end position="134"/>
    </location>
</feature>
<feature type="compositionally biased region" description="Low complexity" evidence="1">
    <location>
        <begin position="77"/>
        <end position="99"/>
    </location>
</feature>
<dbReference type="EMBL" id="JYDS01000386">
    <property type="protein sequence ID" value="KRZ09038.1"/>
    <property type="molecule type" value="Genomic_DNA"/>
</dbReference>
<feature type="non-terminal residue" evidence="2">
    <location>
        <position position="134"/>
    </location>
</feature>
<comment type="caution">
    <text evidence="2">The sequence shown here is derived from an EMBL/GenBank/DDBJ whole genome shotgun (WGS) entry which is preliminary data.</text>
</comment>
<feature type="compositionally biased region" description="Basic and acidic residues" evidence="1">
    <location>
        <begin position="107"/>
        <end position="118"/>
    </location>
</feature>
<sequence length="134" mass="15373">MLRYNVNQKCFITEAFLLAIQGYPCFLRALKGTVSYISNNFERPLEEWRWRLLKEFKLFALYFFMFFCLLKYETSASSSSSSSSASSASSSRCSSPSRSFEIAATGSKHDSADEKPLEENSLEELLERRRSIMA</sequence>
<keyword evidence="3" id="KW-1185">Reference proteome</keyword>
<proteinExistence type="predicted"/>
<evidence type="ECO:0000256" key="1">
    <source>
        <dbReference type="SAM" id="MobiDB-lite"/>
    </source>
</evidence>
<gene>
    <name evidence="2" type="ORF">T4B_959</name>
</gene>
<dbReference type="Proteomes" id="UP000054805">
    <property type="component" value="Unassembled WGS sequence"/>
</dbReference>
<feature type="compositionally biased region" description="Basic and acidic residues" evidence="1">
    <location>
        <begin position="125"/>
        <end position="134"/>
    </location>
</feature>
<organism evidence="2 3">
    <name type="scientific">Trichinella pseudospiralis</name>
    <name type="common">Parasitic roundworm</name>
    <dbReference type="NCBI Taxonomy" id="6337"/>
    <lineage>
        <taxon>Eukaryota</taxon>
        <taxon>Metazoa</taxon>
        <taxon>Ecdysozoa</taxon>
        <taxon>Nematoda</taxon>
        <taxon>Enoplea</taxon>
        <taxon>Dorylaimia</taxon>
        <taxon>Trichinellida</taxon>
        <taxon>Trichinellidae</taxon>
        <taxon>Trichinella</taxon>
    </lineage>
</organism>
<accession>A0A0V1HEC7</accession>
<evidence type="ECO:0000313" key="2">
    <source>
        <dbReference type="EMBL" id="KRZ09038.1"/>
    </source>
</evidence>